<dbReference type="Proteomes" id="UP001305421">
    <property type="component" value="Chromosome"/>
</dbReference>
<gene>
    <name evidence="2" type="ORF">PDM28_16730</name>
</gene>
<protein>
    <submittedName>
        <fullName evidence="2">DUF4065 domain-containing protein</fullName>
    </submittedName>
</protein>
<organism evidence="2 3">
    <name type="scientific">Stenotrophomonas aracearum</name>
    <dbReference type="NCBI Taxonomy" id="3003272"/>
    <lineage>
        <taxon>Bacteria</taxon>
        <taxon>Pseudomonadati</taxon>
        <taxon>Pseudomonadota</taxon>
        <taxon>Gammaproteobacteria</taxon>
        <taxon>Lysobacterales</taxon>
        <taxon>Lysobacteraceae</taxon>
        <taxon>Stenotrophomonas</taxon>
    </lineage>
</organism>
<keyword evidence="3" id="KW-1185">Reference proteome</keyword>
<accession>A0ABY9YBR8</accession>
<name>A0ABY9YBR8_9GAMM</name>
<dbReference type="EMBL" id="CP115543">
    <property type="protein sequence ID" value="WNH48295.1"/>
    <property type="molecule type" value="Genomic_DNA"/>
</dbReference>
<reference evidence="2 3" key="1">
    <citation type="submission" date="2022-12" db="EMBL/GenBank/DDBJ databases">
        <title>Two new species, Stenotrophomonas aracearum and Stenotrophomonas oahuensis, isolated from Anthurium (Araceae family) in Hawaii.</title>
        <authorList>
            <person name="Chunag S.C."/>
            <person name="Dobhal S."/>
            <person name="Alvarez A."/>
            <person name="Arif M."/>
        </authorList>
    </citation>
    <scope>NUCLEOTIDE SEQUENCE [LARGE SCALE GENOMIC DNA]</scope>
    <source>
        <strain evidence="2 3">A5588</strain>
    </source>
</reference>
<evidence type="ECO:0000259" key="1">
    <source>
        <dbReference type="Pfam" id="PF13274"/>
    </source>
</evidence>
<evidence type="ECO:0000313" key="3">
    <source>
        <dbReference type="Proteomes" id="UP001305421"/>
    </source>
</evidence>
<evidence type="ECO:0000313" key="2">
    <source>
        <dbReference type="EMBL" id="WNH48295.1"/>
    </source>
</evidence>
<feature type="domain" description="Antitoxin SocA-like Panacea" evidence="1">
    <location>
        <begin position="28"/>
        <end position="127"/>
    </location>
</feature>
<dbReference type="InterPro" id="IPR025272">
    <property type="entry name" value="SocA_Panacea"/>
</dbReference>
<proteinExistence type="predicted"/>
<dbReference type="RefSeq" id="WP_311182908.1">
    <property type="nucleotide sequence ID" value="NZ_CP115543.1"/>
</dbReference>
<dbReference type="Pfam" id="PF13274">
    <property type="entry name" value="SocA_Panacea"/>
    <property type="match status" value="1"/>
</dbReference>
<sequence length="159" mass="18175">MSYEAETIANVFLRFAREDGRGVSHMKIQKLLYFAQGHAMSLLDAELISDNCQAWDYGPVYPNVYRHLKKYGASAVRSEIVDEADAERFDPAQATAVKPFLRVVWNKYGELDALRLSELSHVTKGPWARTRRANNANYRAVIEKTLIQEYFNGLSSRVE</sequence>